<reference evidence="3" key="1">
    <citation type="journal article" date="2015" name="J. Biotechnol.">
        <title>Complete genome sequence of Streptomyces ambofaciens ATCC 23877, the spiramycin producer.</title>
        <authorList>
            <person name="Thibessard A."/>
            <person name="Haas D."/>
            <person name="Gerbaud C."/>
            <person name="Aigle B."/>
            <person name="Lautru S."/>
            <person name="Pernodet J.L."/>
            <person name="Leblond P."/>
        </authorList>
    </citation>
    <scope>NUCLEOTIDE SEQUENCE [LARGE SCALE GENOMIC DNA]</scope>
    <source>
        <strain evidence="3">ATCC 23877 / 3486 / DSM 40053 / JCM 4204 / NBRC 12836 / NRRL B-2516</strain>
    </source>
</reference>
<dbReference type="Gene3D" id="2.40.30.10">
    <property type="entry name" value="Translation factors"/>
    <property type="match status" value="1"/>
</dbReference>
<dbReference type="PANTHER" id="PTHR30157:SF0">
    <property type="entry name" value="NADPH-DEPENDENT FERRIC-CHELATE REDUCTASE"/>
    <property type="match status" value="1"/>
</dbReference>
<dbReference type="GO" id="GO:0016491">
    <property type="term" value="F:oxidoreductase activity"/>
    <property type="evidence" value="ECO:0007669"/>
    <property type="project" value="InterPro"/>
</dbReference>
<dbReference type="Pfam" id="PF08021">
    <property type="entry name" value="FAD_binding_9"/>
    <property type="match status" value="1"/>
</dbReference>
<dbReference type="Pfam" id="PF04954">
    <property type="entry name" value="SIP"/>
    <property type="match status" value="1"/>
</dbReference>
<sequence>MAKVRRLTPQHPRMFRARVVRAERVSPSMQRVTVTGDSLSEFPWAGYDHWFRLFFPLPRQRRLRLPEFTGSQWWQPYLAIPEHERPHCANYSVADFRRQSAELDIDFVVHRGPGGEIEGRAAIWACHAVPGDALALLDQGILFDCPRDASEVTIVADETGLPATASILRSLPAATVGRLIQEVPTPGDRRTLDAPAGVAVSWVVRQDGTAVPGAAALRELRRLTSAAATGYAFVVGESALATEGRRHLHRAGLPKDRITFSGFWKHEKMQAAA</sequence>
<dbReference type="PROSITE" id="PS51384">
    <property type="entry name" value="FAD_FR"/>
    <property type="match status" value="1"/>
</dbReference>
<accession>A0A0K2ALA6</accession>
<dbReference type="Gene3D" id="3.40.50.80">
    <property type="entry name" value="Nucleotide-binding domain of ferredoxin-NADP reductase (FNR) module"/>
    <property type="match status" value="1"/>
</dbReference>
<dbReference type="AlphaFoldDB" id="A0A0K2ALA6"/>
<dbReference type="InterPro" id="IPR039261">
    <property type="entry name" value="FNR_nucleotide-bd"/>
</dbReference>
<proteinExistence type="predicted"/>
<dbReference type="EMBL" id="CP012382">
    <property type="protein sequence ID" value="AKZ53691.1"/>
    <property type="molecule type" value="Genomic_DNA"/>
</dbReference>
<dbReference type="InterPro" id="IPR017927">
    <property type="entry name" value="FAD-bd_FR_type"/>
</dbReference>
<evidence type="ECO:0000313" key="3">
    <source>
        <dbReference type="Proteomes" id="UP000061018"/>
    </source>
</evidence>
<dbReference type="InterPro" id="IPR007037">
    <property type="entry name" value="SIP_rossman_dom"/>
</dbReference>
<dbReference type="Proteomes" id="UP000061018">
    <property type="component" value="Chromosome"/>
</dbReference>
<dbReference type="RefSeq" id="WP_053126543.1">
    <property type="nucleotide sequence ID" value="NZ_CP012382.1"/>
</dbReference>
<protein>
    <submittedName>
        <fullName evidence="2">Putative siderophore-interacting protein</fullName>
    </submittedName>
</protein>
<dbReference type="PANTHER" id="PTHR30157">
    <property type="entry name" value="FERRIC REDUCTASE, NADPH-DEPENDENT"/>
    <property type="match status" value="1"/>
</dbReference>
<dbReference type="STRING" id="1889.SAM40697_0532"/>
<organism evidence="2 3">
    <name type="scientific">Streptomyces ambofaciens (strain ATCC 23877 / 3486 / DSM 40053 / JCM 4204 / NBRC 12836 / NRRL B-2516)</name>
    <dbReference type="NCBI Taxonomy" id="278992"/>
    <lineage>
        <taxon>Bacteria</taxon>
        <taxon>Bacillati</taxon>
        <taxon>Actinomycetota</taxon>
        <taxon>Actinomycetes</taxon>
        <taxon>Kitasatosporales</taxon>
        <taxon>Streptomycetaceae</taxon>
        <taxon>Streptomyces</taxon>
    </lineage>
</organism>
<dbReference type="InterPro" id="IPR013113">
    <property type="entry name" value="SIP_FAD-bd"/>
</dbReference>
<evidence type="ECO:0000259" key="1">
    <source>
        <dbReference type="PROSITE" id="PS51384"/>
    </source>
</evidence>
<dbReference type="InterPro" id="IPR039374">
    <property type="entry name" value="SIP_fam"/>
</dbReference>
<evidence type="ECO:0000313" key="2">
    <source>
        <dbReference type="EMBL" id="AKZ53691.1"/>
    </source>
</evidence>
<gene>
    <name evidence="2" type="ORF">SAM23877_0642</name>
</gene>
<dbReference type="KEGG" id="samb:SAM23877_0642"/>
<feature type="domain" description="FAD-binding FR-type" evidence="1">
    <location>
        <begin position="12"/>
        <end position="146"/>
    </location>
</feature>
<dbReference type="CDD" id="cd06193">
    <property type="entry name" value="siderophore_interacting"/>
    <property type="match status" value="1"/>
</dbReference>
<name>A0A0K2ALA6_STRA7</name>